<dbReference type="OrthoDB" id="5349145at2"/>
<dbReference type="AlphaFoldDB" id="B9LA71"/>
<name>B9LA71_NAUPA</name>
<proteinExistence type="predicted"/>
<dbReference type="RefSeq" id="WP_012663859.1">
    <property type="nucleotide sequence ID" value="NC_012115.1"/>
</dbReference>
<dbReference type="EMBL" id="CP001279">
    <property type="protein sequence ID" value="ACM92488.1"/>
    <property type="molecule type" value="Genomic_DNA"/>
</dbReference>
<protein>
    <submittedName>
        <fullName evidence="1">N-terminal methylation</fullName>
    </submittedName>
</protein>
<dbReference type="NCBIfam" id="TIGR02532">
    <property type="entry name" value="IV_pilin_GFxxxE"/>
    <property type="match status" value="1"/>
</dbReference>
<dbReference type="STRING" id="598659.NAMH_1133"/>
<dbReference type="Gene3D" id="3.30.700.10">
    <property type="entry name" value="Glycoprotein, Type 4 Pilin"/>
    <property type="match status" value="1"/>
</dbReference>
<dbReference type="SUPFAM" id="SSF54523">
    <property type="entry name" value="Pili subunits"/>
    <property type="match status" value="1"/>
</dbReference>
<accession>B9LA71</accession>
<dbReference type="Proteomes" id="UP000000448">
    <property type="component" value="Chromosome"/>
</dbReference>
<sequence length="168" mass="18097">MKKAFTMIELIFVIVILGILAAVALPKFLGVAQQAHEGNLKSFVGTLNRTVAPTLWSKSIAENKGGDISYLALDENNITEYVELPKEVDTVNLADCNSTTADTVVIQIKQSVAGKDYVITCKDGNANQSPVFKLYRCDNTNADTDCNIANGTNIADVNTTANPITEIN</sequence>
<dbReference type="eggNOG" id="COG2165">
    <property type="taxonomic scope" value="Bacteria"/>
</dbReference>
<dbReference type="Pfam" id="PF07963">
    <property type="entry name" value="N_methyl"/>
    <property type="match status" value="1"/>
</dbReference>
<dbReference type="InterPro" id="IPR045584">
    <property type="entry name" value="Pilin-like"/>
</dbReference>
<reference evidence="1 2" key="1">
    <citation type="journal article" date="2009" name="PLoS Genet.">
        <title>Adaptations to submarine hydrothermal environments exemplified by the genome of Nautilia profundicola.</title>
        <authorList>
            <person name="Campbell B.J."/>
            <person name="Smith J.L."/>
            <person name="Hanson T.E."/>
            <person name="Klotz M.G."/>
            <person name="Stein L.Y."/>
            <person name="Lee C.K."/>
            <person name="Wu D."/>
            <person name="Robinson J.M."/>
            <person name="Khouri H.M."/>
            <person name="Eisen J.A."/>
            <person name="Cary S.C."/>
        </authorList>
    </citation>
    <scope>NUCLEOTIDE SEQUENCE [LARGE SCALE GENOMIC DNA]</scope>
    <source>
        <strain evidence="2">ATCC BAA-1463 / DSM 18972 / AmH</strain>
    </source>
</reference>
<organism evidence="1 2">
    <name type="scientific">Nautilia profundicola (strain ATCC BAA-1463 / DSM 18972 / AmH)</name>
    <dbReference type="NCBI Taxonomy" id="598659"/>
    <lineage>
        <taxon>Bacteria</taxon>
        <taxon>Pseudomonadati</taxon>
        <taxon>Campylobacterota</taxon>
        <taxon>Epsilonproteobacteria</taxon>
        <taxon>Nautiliales</taxon>
        <taxon>Nautiliaceae</taxon>
        <taxon>Nautilia</taxon>
    </lineage>
</organism>
<dbReference type="InterPro" id="IPR012902">
    <property type="entry name" value="N_methyl_site"/>
</dbReference>
<dbReference type="KEGG" id="nam:NAMH_1133"/>
<evidence type="ECO:0000313" key="2">
    <source>
        <dbReference type="Proteomes" id="UP000000448"/>
    </source>
</evidence>
<keyword evidence="2" id="KW-1185">Reference proteome</keyword>
<gene>
    <name evidence="1" type="ordered locus">NAMH_1133</name>
</gene>
<evidence type="ECO:0000313" key="1">
    <source>
        <dbReference type="EMBL" id="ACM92488.1"/>
    </source>
</evidence>
<dbReference type="HOGENOM" id="CLU_132028_0_0_7"/>